<dbReference type="AlphaFoldDB" id="A0A6A6PT24"/>
<evidence type="ECO:0000256" key="4">
    <source>
        <dbReference type="ARBA" id="ARBA00022801"/>
    </source>
</evidence>
<evidence type="ECO:0000259" key="10">
    <source>
        <dbReference type="PROSITE" id="PS51210"/>
    </source>
</evidence>
<sequence>MTRNIIRGQVFQKALAGYPISYVDLFGRFESYSFLSAEGAPASHFEDITAQPIFQTFHSPFPMIAAGGVNAFGDSCPLSNLSDPAYEFNPYEFGSWEKGISAFVNITYLGSQPYTGAGTCVTGYDNTGFAIATSGNVLGLNCTEFNAKLPTIFAEYNVSHQLAELLFPSNRSLFARYPNPFYNSSSSPKVSEYPNINMVDGGLVSDVAITPLLYRDVDVLFVSDNSGETTDGYVNGTNLHGTYLRAQLNNLTRMPPVPDPPTFVQHGFGNRNVFFGCNTTDTITLVYMPNRDVVYPSNYGRTPDPMGDEVLYGLLDDGRAIASNNRTADWAECVGCAIMGKMAGTLPNFCGACFRKYCAVW</sequence>
<dbReference type="GO" id="GO:0004622">
    <property type="term" value="F:phosphatidylcholine lysophospholipase activity"/>
    <property type="evidence" value="ECO:0007669"/>
    <property type="project" value="UniProtKB-EC"/>
</dbReference>
<accession>A0A6A6PT24</accession>
<evidence type="ECO:0000256" key="5">
    <source>
        <dbReference type="ARBA" id="ARBA00022963"/>
    </source>
</evidence>
<evidence type="ECO:0000256" key="2">
    <source>
        <dbReference type="ARBA" id="ARBA00013274"/>
    </source>
</evidence>
<evidence type="ECO:0000256" key="7">
    <source>
        <dbReference type="ARBA" id="ARBA00023180"/>
    </source>
</evidence>
<evidence type="ECO:0000256" key="6">
    <source>
        <dbReference type="ARBA" id="ARBA00023098"/>
    </source>
</evidence>
<dbReference type="GO" id="GO:0016740">
    <property type="term" value="F:transferase activity"/>
    <property type="evidence" value="ECO:0007669"/>
    <property type="project" value="UniProtKB-KW"/>
</dbReference>
<reference evidence="11" key="1">
    <citation type="journal article" date="2020" name="Stud. Mycol.">
        <title>101 Dothideomycetes genomes: a test case for predicting lifestyles and emergence of pathogens.</title>
        <authorList>
            <person name="Haridas S."/>
            <person name="Albert R."/>
            <person name="Binder M."/>
            <person name="Bloem J."/>
            <person name="Labutti K."/>
            <person name="Salamov A."/>
            <person name="Andreopoulos B."/>
            <person name="Baker S."/>
            <person name="Barry K."/>
            <person name="Bills G."/>
            <person name="Bluhm B."/>
            <person name="Cannon C."/>
            <person name="Castanera R."/>
            <person name="Culley D."/>
            <person name="Daum C."/>
            <person name="Ezra D."/>
            <person name="Gonzalez J."/>
            <person name="Henrissat B."/>
            <person name="Kuo A."/>
            <person name="Liang C."/>
            <person name="Lipzen A."/>
            <person name="Lutzoni F."/>
            <person name="Magnuson J."/>
            <person name="Mondo S."/>
            <person name="Nolan M."/>
            <person name="Ohm R."/>
            <person name="Pangilinan J."/>
            <person name="Park H.-J."/>
            <person name="Ramirez L."/>
            <person name="Alfaro M."/>
            <person name="Sun H."/>
            <person name="Tritt A."/>
            <person name="Yoshinaga Y."/>
            <person name="Zwiers L.-H."/>
            <person name="Turgeon B."/>
            <person name="Goodwin S."/>
            <person name="Spatafora J."/>
            <person name="Crous P."/>
            <person name="Grigoriev I."/>
        </authorList>
    </citation>
    <scope>NUCLEOTIDE SEQUENCE</scope>
    <source>
        <strain evidence="11">CBS 113389</strain>
    </source>
</reference>
<dbReference type="InterPro" id="IPR016035">
    <property type="entry name" value="Acyl_Trfase/lysoPLipase"/>
</dbReference>
<comment type="similarity">
    <text evidence="1 9">Belongs to the lysophospholipase family.</text>
</comment>
<organism evidence="11 12">
    <name type="scientific">Neohortaea acidophila</name>
    <dbReference type="NCBI Taxonomy" id="245834"/>
    <lineage>
        <taxon>Eukaryota</taxon>
        <taxon>Fungi</taxon>
        <taxon>Dikarya</taxon>
        <taxon>Ascomycota</taxon>
        <taxon>Pezizomycotina</taxon>
        <taxon>Dothideomycetes</taxon>
        <taxon>Dothideomycetidae</taxon>
        <taxon>Mycosphaerellales</taxon>
        <taxon>Teratosphaeriaceae</taxon>
        <taxon>Neohortaea</taxon>
    </lineage>
</organism>
<dbReference type="PANTHER" id="PTHR10728">
    <property type="entry name" value="CYTOSOLIC PHOSPHOLIPASE A2"/>
    <property type="match status" value="1"/>
</dbReference>
<evidence type="ECO:0000313" key="12">
    <source>
        <dbReference type="Proteomes" id="UP000799767"/>
    </source>
</evidence>
<comment type="catalytic activity">
    <reaction evidence="9">
        <text>a 1-acyl-sn-glycero-3-phosphocholine + H2O = sn-glycerol 3-phosphocholine + a fatty acid + H(+)</text>
        <dbReference type="Rhea" id="RHEA:15177"/>
        <dbReference type="ChEBI" id="CHEBI:15377"/>
        <dbReference type="ChEBI" id="CHEBI:15378"/>
        <dbReference type="ChEBI" id="CHEBI:16870"/>
        <dbReference type="ChEBI" id="CHEBI:28868"/>
        <dbReference type="ChEBI" id="CHEBI:58168"/>
        <dbReference type="EC" id="3.1.1.5"/>
    </reaction>
</comment>
<dbReference type="GO" id="GO:0046475">
    <property type="term" value="P:glycerophospholipid catabolic process"/>
    <property type="evidence" value="ECO:0007669"/>
    <property type="project" value="TreeGrafter"/>
</dbReference>
<feature type="domain" description="PLA2c" evidence="10">
    <location>
        <begin position="1"/>
        <end position="361"/>
    </location>
</feature>
<protein>
    <recommendedName>
        <fullName evidence="2 9">Lysophospholipase</fullName>
        <ecNumber evidence="2 9">3.1.1.5</ecNumber>
    </recommendedName>
</protein>
<keyword evidence="7" id="KW-0325">Glycoprotein</keyword>
<dbReference type="GO" id="GO:0005829">
    <property type="term" value="C:cytosol"/>
    <property type="evidence" value="ECO:0007669"/>
    <property type="project" value="TreeGrafter"/>
</dbReference>
<dbReference type="PANTHER" id="PTHR10728:SF33">
    <property type="entry name" value="LYSOPHOSPHOLIPASE 1-RELATED"/>
    <property type="match status" value="1"/>
</dbReference>
<evidence type="ECO:0000256" key="9">
    <source>
        <dbReference type="RuleBase" id="RU362103"/>
    </source>
</evidence>
<evidence type="ECO:0000256" key="1">
    <source>
        <dbReference type="ARBA" id="ARBA00008780"/>
    </source>
</evidence>
<keyword evidence="11" id="KW-0808">Transferase</keyword>
<keyword evidence="5 8" id="KW-0442">Lipid degradation</keyword>
<dbReference type="SUPFAM" id="SSF52151">
    <property type="entry name" value="FabD/lysophospholipase-like"/>
    <property type="match status" value="1"/>
</dbReference>
<dbReference type="EMBL" id="MU001636">
    <property type="protein sequence ID" value="KAF2482831.1"/>
    <property type="molecule type" value="Genomic_DNA"/>
</dbReference>
<proteinExistence type="inferred from homology"/>
<evidence type="ECO:0000256" key="3">
    <source>
        <dbReference type="ARBA" id="ARBA00022729"/>
    </source>
</evidence>
<evidence type="ECO:0000313" key="11">
    <source>
        <dbReference type="EMBL" id="KAF2482831.1"/>
    </source>
</evidence>
<dbReference type="RefSeq" id="XP_033589401.1">
    <property type="nucleotide sequence ID" value="XM_033737298.1"/>
</dbReference>
<evidence type="ECO:0000256" key="8">
    <source>
        <dbReference type="PROSITE-ProRule" id="PRU00555"/>
    </source>
</evidence>
<keyword evidence="6 8" id="KW-0443">Lipid metabolism</keyword>
<dbReference type="GeneID" id="54478300"/>
<name>A0A6A6PT24_9PEZI</name>
<dbReference type="SMART" id="SM00022">
    <property type="entry name" value="PLAc"/>
    <property type="match status" value="1"/>
</dbReference>
<dbReference type="Proteomes" id="UP000799767">
    <property type="component" value="Unassembled WGS sequence"/>
</dbReference>
<dbReference type="EC" id="3.1.1.5" evidence="2 9"/>
<dbReference type="PROSITE" id="PS51210">
    <property type="entry name" value="PLA2C"/>
    <property type="match status" value="1"/>
</dbReference>
<gene>
    <name evidence="11" type="ORF">BDY17DRAFT_325083</name>
</gene>
<dbReference type="Gene3D" id="3.40.1090.10">
    <property type="entry name" value="Cytosolic phospholipase A2 catalytic domain"/>
    <property type="match status" value="1"/>
</dbReference>
<keyword evidence="4 8" id="KW-0378">Hydrolase</keyword>
<dbReference type="OrthoDB" id="4084751at2759"/>
<keyword evidence="3" id="KW-0732">Signal</keyword>
<dbReference type="InterPro" id="IPR002642">
    <property type="entry name" value="LysoPLipase_cat_dom"/>
</dbReference>
<keyword evidence="12" id="KW-1185">Reference proteome</keyword>
<dbReference type="Pfam" id="PF01735">
    <property type="entry name" value="PLA2_B"/>
    <property type="match status" value="1"/>
</dbReference>
<dbReference type="GO" id="GO:0004623">
    <property type="term" value="F:phospholipase A2 activity"/>
    <property type="evidence" value="ECO:0007669"/>
    <property type="project" value="TreeGrafter"/>
</dbReference>